<accession>A0ABP4UAK8</accession>
<keyword evidence="2" id="KW-0378">Hydrolase</keyword>
<evidence type="ECO:0000256" key="1">
    <source>
        <dbReference type="ARBA" id="ARBA00022741"/>
    </source>
</evidence>
<dbReference type="Gene3D" id="3.40.50.300">
    <property type="entry name" value="P-loop containing nucleotide triphosphate hydrolases"/>
    <property type="match status" value="2"/>
</dbReference>
<dbReference type="RefSeq" id="WP_344071602.1">
    <property type="nucleotide sequence ID" value="NZ_BAAAPL010000002.1"/>
</dbReference>
<keyword evidence="3" id="KW-0347">Helicase</keyword>
<dbReference type="InterPro" id="IPR038720">
    <property type="entry name" value="YprB_RNase_H-like_dom"/>
</dbReference>
<dbReference type="PANTHER" id="PTHR43788">
    <property type="entry name" value="DNA2/NAM7 HELICASE FAMILY MEMBER"/>
    <property type="match status" value="1"/>
</dbReference>
<dbReference type="InterPro" id="IPR041679">
    <property type="entry name" value="DNA2/NAM7-like_C"/>
</dbReference>
<evidence type="ECO:0000256" key="2">
    <source>
        <dbReference type="ARBA" id="ARBA00022801"/>
    </source>
</evidence>
<dbReference type="Pfam" id="PF13087">
    <property type="entry name" value="AAA_12"/>
    <property type="match status" value="1"/>
</dbReference>
<evidence type="ECO:0000313" key="7">
    <source>
        <dbReference type="EMBL" id="GAA1700212.1"/>
    </source>
</evidence>
<dbReference type="InterPro" id="IPR047187">
    <property type="entry name" value="SF1_C_Upf1"/>
</dbReference>
<evidence type="ECO:0000313" key="8">
    <source>
        <dbReference type="Proteomes" id="UP001501690"/>
    </source>
</evidence>
<dbReference type="InterPro" id="IPR027417">
    <property type="entry name" value="P-loop_NTPase"/>
</dbReference>
<proteinExistence type="predicted"/>
<evidence type="ECO:0000256" key="4">
    <source>
        <dbReference type="ARBA" id="ARBA00022840"/>
    </source>
</evidence>
<evidence type="ECO:0000259" key="6">
    <source>
        <dbReference type="Pfam" id="PF13482"/>
    </source>
</evidence>
<dbReference type="CDD" id="cd18808">
    <property type="entry name" value="SF1_C_Upf1"/>
    <property type="match status" value="1"/>
</dbReference>
<dbReference type="SUPFAM" id="SSF52540">
    <property type="entry name" value="P-loop containing nucleoside triphosphate hydrolases"/>
    <property type="match status" value="1"/>
</dbReference>
<feature type="domain" description="DNA2/NAM7 helicase-like C-terminal" evidence="5">
    <location>
        <begin position="966"/>
        <end position="1147"/>
    </location>
</feature>
<dbReference type="Pfam" id="PF13482">
    <property type="entry name" value="RNase_H_2"/>
    <property type="match status" value="1"/>
</dbReference>
<dbReference type="SUPFAM" id="SSF53098">
    <property type="entry name" value="Ribonuclease H-like"/>
    <property type="match status" value="1"/>
</dbReference>
<dbReference type="CDD" id="cd17934">
    <property type="entry name" value="DEXXQc_Upf1-like"/>
    <property type="match status" value="1"/>
</dbReference>
<dbReference type="InterPro" id="IPR050534">
    <property type="entry name" value="Coronavir_polyprotein_1ab"/>
</dbReference>
<keyword evidence="8" id="KW-1185">Reference proteome</keyword>
<dbReference type="PANTHER" id="PTHR43788:SF8">
    <property type="entry name" value="DNA-BINDING PROTEIN SMUBP-2"/>
    <property type="match status" value="1"/>
</dbReference>
<dbReference type="NCBIfam" id="TIGR03491">
    <property type="entry name" value="TM0106 family RecB-like putative nuclease"/>
    <property type="match status" value="1"/>
</dbReference>
<reference evidence="8" key="1">
    <citation type="journal article" date="2019" name="Int. J. Syst. Evol. Microbiol.">
        <title>The Global Catalogue of Microorganisms (GCM) 10K type strain sequencing project: providing services to taxonomists for standard genome sequencing and annotation.</title>
        <authorList>
            <consortium name="The Broad Institute Genomics Platform"/>
            <consortium name="The Broad Institute Genome Sequencing Center for Infectious Disease"/>
            <person name="Wu L."/>
            <person name="Ma J."/>
        </authorList>
    </citation>
    <scope>NUCLEOTIDE SEQUENCE [LARGE SCALE GENOMIC DNA]</scope>
    <source>
        <strain evidence="8">JCM 15577</strain>
    </source>
</reference>
<dbReference type="InterPro" id="IPR012337">
    <property type="entry name" value="RNaseH-like_sf"/>
</dbReference>
<keyword evidence="4" id="KW-0067">ATP-binding</keyword>
<protein>
    <submittedName>
        <fullName evidence="7">TM0106 family RecB-like putative nuclease</fullName>
    </submittedName>
</protein>
<organism evidence="7 8">
    <name type="scientific">Microbacterium sediminicola</name>
    <dbReference type="NCBI Taxonomy" id="415210"/>
    <lineage>
        <taxon>Bacteria</taxon>
        <taxon>Bacillati</taxon>
        <taxon>Actinomycetota</taxon>
        <taxon>Actinomycetes</taxon>
        <taxon>Micrococcales</taxon>
        <taxon>Microbacteriaceae</taxon>
        <taxon>Microbacterium</taxon>
    </lineage>
</organism>
<evidence type="ECO:0000259" key="5">
    <source>
        <dbReference type="Pfam" id="PF13087"/>
    </source>
</evidence>
<keyword evidence="1" id="KW-0547">Nucleotide-binding</keyword>
<name>A0ABP4UAK8_9MICO</name>
<dbReference type="InterPro" id="IPR019993">
    <property type="entry name" value="RecB_nuclease_TM0106_put"/>
</dbReference>
<dbReference type="Proteomes" id="UP001501690">
    <property type="component" value="Unassembled WGS sequence"/>
</dbReference>
<gene>
    <name evidence="7" type="ORF">GCM10009808_17240</name>
</gene>
<feature type="domain" description="YprB ribonuclease H-like" evidence="6">
    <location>
        <begin position="337"/>
        <end position="530"/>
    </location>
</feature>
<comment type="caution">
    <text evidence="7">The sequence shown here is derived from an EMBL/GenBank/DDBJ whole genome shotgun (WGS) entry which is preliminary data.</text>
</comment>
<evidence type="ECO:0000256" key="3">
    <source>
        <dbReference type="ARBA" id="ARBA00022806"/>
    </source>
</evidence>
<sequence>MRYIEEENRVIWSASDLKAAAECEFAWLRALDAKLGRVAAVEDPEDLTLERAGRLGGLHERRVLEAYGERFPGGVAEIPETRSSDAVALAAAVAQTSAALASNAEVLYQAAFSSGDFVGFADFLVRDDEGRWLVQDTKLARRAKVTALMQLAAYVDQLDELGVPRADDVQLLLGDGAVSTHAVDELMPVFELRRGRLRALIDDRLADDAPIAWGDERGDLVVTACGRCATCELDVVAQRDLLLVAGMRPSQRQRLRAAGVRTIDDLAAGGDAVEGMNPDTLAGLRTQARLQLESPAGIGIPVATGERTAVTQPDVPRYEVIAPRALAALPRPDHGDIFFDFEGDPLYTERADGAGAALWGLDYLFGWVDTAEQYSALWAHSFTDERAALGDFLDYVALRREQFPGMHIYHYAPYEPTHLAEMAARYGVREGEVDRLLRDGVFVDLYPIVRRALRVGSRSYSIKKLEPLYMGDQVRTSDVQRGDDSIVRYVEARALEDDGDAAGAQEIFDDLADYNRYDCVSTLRLRNWLVDRAREAGLHPSANPEPTVDAYEPSLRAMELLRLAEGAKPADAQALRLAAAAIDYYPREAKSFWATHFLRLREPISLWQDTRDVVVTDALRSRVLEDWHLAEGGRSRVERRRIEIRGEVSPGTRMSPGSQPYALYEMPAPFPVERQPRRIHEGHPVTVISDLDDGFLVEETAVEGFTWQELPVALTPASPPRALSQQTAIDEWSDALIAAAPGFPRDPAVDILRRMPARLRQESGSDTAHDNDVDAVTAAVLRLDHSALSVQGPPGTGKTYVGSHVIARLVAEHGYRVGVVAQSHAVVEHMLDRVVAAGVPASQVAKAPKDPEAQGLTFTTIRKNGVAAFAAEHDHHGYVVGGTAWDFSNDKRIPRRGLDLLVIDEAGQFSLAATIAVSVAAPRLLLIGDPQQLPQVSQGTHPEPVDVSALGWIMADEDVIRPEFGRFLAASRRMHPAVTAPVSQLSYRGALHAHPSTALRSLEGVEPGLVPVPVPHRGCATESEPEAAVVAGLVRDVLGRAWTDVRETEAGDVLPAAARPLGEADIIVVTPYNAQQALVESTLAAAGFPEVRVGTVDRFQGQEAAVAIVSLAASSGRDAPRGIEFLLLRNRLNVAISRAMHTAYLVSSPGLLDDLPRTPEGVARLSAFAHLVRPAPDARTLRAAQPPSVTSVG</sequence>
<dbReference type="Pfam" id="PF13604">
    <property type="entry name" value="AAA_30"/>
    <property type="match status" value="1"/>
</dbReference>
<dbReference type="EMBL" id="BAAAPL010000002">
    <property type="protein sequence ID" value="GAA1700212.1"/>
    <property type="molecule type" value="Genomic_DNA"/>
</dbReference>